<sequence length="63" mass="6673">MRAIERLAVNIASRVQSLADPGEILVSQTVREMLMGSGLTLSDRGTHALKGVDGSWTVYSLGG</sequence>
<name>A0ABV3RQQ4_9RHOB</name>
<proteinExistence type="predicted"/>
<dbReference type="Pfam" id="PF00211">
    <property type="entry name" value="Guanylate_cyc"/>
    <property type="match status" value="1"/>
</dbReference>
<dbReference type="Gene3D" id="3.30.70.1230">
    <property type="entry name" value="Nucleotide cyclase"/>
    <property type="match status" value="1"/>
</dbReference>
<evidence type="ECO:0000259" key="1">
    <source>
        <dbReference type="Pfam" id="PF00211"/>
    </source>
</evidence>
<protein>
    <submittedName>
        <fullName evidence="2">Adenylate/guanylate cyclase domain-containing protein</fullName>
    </submittedName>
</protein>
<comment type="caution">
    <text evidence="2">The sequence shown here is derived from an EMBL/GenBank/DDBJ whole genome shotgun (WGS) entry which is preliminary data.</text>
</comment>
<dbReference type="SUPFAM" id="SSF55073">
    <property type="entry name" value="Nucleotide cyclase"/>
    <property type="match status" value="1"/>
</dbReference>
<keyword evidence="3" id="KW-1185">Reference proteome</keyword>
<dbReference type="Proteomes" id="UP001556098">
    <property type="component" value="Unassembled WGS sequence"/>
</dbReference>
<feature type="domain" description="Guanylate cyclase" evidence="1">
    <location>
        <begin position="9"/>
        <end position="61"/>
    </location>
</feature>
<reference evidence="2 3" key="1">
    <citation type="submission" date="2024-07" db="EMBL/GenBank/DDBJ databases">
        <title>Marimonas sp.nov., isolated from tidal-flat sediment.</title>
        <authorList>
            <person name="Jayan J.N."/>
            <person name="Lee S.S."/>
        </authorList>
    </citation>
    <scope>NUCLEOTIDE SEQUENCE [LARGE SCALE GENOMIC DNA]</scope>
    <source>
        <strain evidence="2 3">MJW-29</strain>
    </source>
</reference>
<dbReference type="RefSeq" id="WP_367879034.1">
    <property type="nucleotide sequence ID" value="NZ_JBFNXX010000014.1"/>
</dbReference>
<evidence type="ECO:0000313" key="2">
    <source>
        <dbReference type="EMBL" id="MEW9921335.1"/>
    </source>
</evidence>
<dbReference type="InterPro" id="IPR029787">
    <property type="entry name" value="Nucleotide_cyclase"/>
</dbReference>
<gene>
    <name evidence="2" type="ORF">AB2B41_17120</name>
</gene>
<dbReference type="EMBL" id="JBFNXX010000014">
    <property type="protein sequence ID" value="MEW9921335.1"/>
    <property type="molecule type" value="Genomic_DNA"/>
</dbReference>
<dbReference type="InterPro" id="IPR001054">
    <property type="entry name" value="A/G_cyclase"/>
</dbReference>
<evidence type="ECO:0000313" key="3">
    <source>
        <dbReference type="Proteomes" id="UP001556098"/>
    </source>
</evidence>
<organism evidence="2 3">
    <name type="scientific">Sulfitobacter sediminis</name>
    <dbReference type="NCBI Taxonomy" id="3234186"/>
    <lineage>
        <taxon>Bacteria</taxon>
        <taxon>Pseudomonadati</taxon>
        <taxon>Pseudomonadota</taxon>
        <taxon>Alphaproteobacteria</taxon>
        <taxon>Rhodobacterales</taxon>
        <taxon>Roseobacteraceae</taxon>
        <taxon>Sulfitobacter</taxon>
    </lineage>
</organism>
<accession>A0ABV3RQQ4</accession>